<name>A0A9D4N2A2_DREPO</name>
<reference evidence="1" key="2">
    <citation type="submission" date="2020-11" db="EMBL/GenBank/DDBJ databases">
        <authorList>
            <person name="McCartney M.A."/>
            <person name="Auch B."/>
            <person name="Kono T."/>
            <person name="Mallez S."/>
            <person name="Becker A."/>
            <person name="Gohl D.M."/>
            <person name="Silverstein K.A.T."/>
            <person name="Koren S."/>
            <person name="Bechman K.B."/>
            <person name="Herman A."/>
            <person name="Abrahante J.E."/>
            <person name="Garbe J."/>
        </authorList>
    </citation>
    <scope>NUCLEOTIDE SEQUENCE</scope>
    <source>
        <strain evidence="1">Duluth1</strain>
        <tissue evidence="1">Whole animal</tissue>
    </source>
</reference>
<evidence type="ECO:0000313" key="2">
    <source>
        <dbReference type="Proteomes" id="UP000828390"/>
    </source>
</evidence>
<protein>
    <submittedName>
        <fullName evidence="1">Uncharacterized protein</fullName>
    </submittedName>
</protein>
<proteinExistence type="predicted"/>
<comment type="caution">
    <text evidence="1">The sequence shown here is derived from an EMBL/GenBank/DDBJ whole genome shotgun (WGS) entry which is preliminary data.</text>
</comment>
<organism evidence="1 2">
    <name type="scientific">Dreissena polymorpha</name>
    <name type="common">Zebra mussel</name>
    <name type="synonym">Mytilus polymorpha</name>
    <dbReference type="NCBI Taxonomy" id="45954"/>
    <lineage>
        <taxon>Eukaryota</taxon>
        <taxon>Metazoa</taxon>
        <taxon>Spiralia</taxon>
        <taxon>Lophotrochozoa</taxon>
        <taxon>Mollusca</taxon>
        <taxon>Bivalvia</taxon>
        <taxon>Autobranchia</taxon>
        <taxon>Heteroconchia</taxon>
        <taxon>Euheterodonta</taxon>
        <taxon>Imparidentia</taxon>
        <taxon>Neoheterodontei</taxon>
        <taxon>Myida</taxon>
        <taxon>Dreissenoidea</taxon>
        <taxon>Dreissenidae</taxon>
        <taxon>Dreissena</taxon>
    </lineage>
</organism>
<reference evidence="1" key="1">
    <citation type="journal article" date="2019" name="bioRxiv">
        <title>The Genome of the Zebra Mussel, Dreissena polymorpha: A Resource for Invasive Species Research.</title>
        <authorList>
            <person name="McCartney M.A."/>
            <person name="Auch B."/>
            <person name="Kono T."/>
            <person name="Mallez S."/>
            <person name="Zhang Y."/>
            <person name="Obille A."/>
            <person name="Becker A."/>
            <person name="Abrahante J.E."/>
            <person name="Garbe J."/>
            <person name="Badalamenti J.P."/>
            <person name="Herman A."/>
            <person name="Mangelson H."/>
            <person name="Liachko I."/>
            <person name="Sullivan S."/>
            <person name="Sone E.D."/>
            <person name="Koren S."/>
            <person name="Silverstein K.A.T."/>
            <person name="Beckman K.B."/>
            <person name="Gohl D.M."/>
        </authorList>
    </citation>
    <scope>NUCLEOTIDE SEQUENCE</scope>
    <source>
        <strain evidence="1">Duluth1</strain>
        <tissue evidence="1">Whole animal</tissue>
    </source>
</reference>
<dbReference type="AlphaFoldDB" id="A0A9D4N2A2"/>
<accession>A0A9D4N2A2</accession>
<evidence type="ECO:0000313" key="1">
    <source>
        <dbReference type="EMBL" id="KAH3886421.1"/>
    </source>
</evidence>
<dbReference type="EMBL" id="JAIWYP010000001">
    <property type="protein sequence ID" value="KAH3886421.1"/>
    <property type="molecule type" value="Genomic_DNA"/>
</dbReference>
<sequence length="63" mass="7147">MRTRVPYSGVVACEAKRCDVTRQSYRKAVTFVYAPMRTCTQRKAQELGLATAYRTVIFIASLL</sequence>
<dbReference type="Proteomes" id="UP000828390">
    <property type="component" value="Unassembled WGS sequence"/>
</dbReference>
<keyword evidence="2" id="KW-1185">Reference proteome</keyword>
<gene>
    <name evidence="1" type="ORF">DPMN_010428</name>
</gene>